<sequence>MARVDTTMYSIRRAAEKDEDRRLVGEALFKTREFGCRQAALWKKQNTKLYRYKIKMFALCANIEEFLTEGPAFVRPTFVEPPPPPISTTALPAAKPPPMNSGQDWTYEEDFNNTFINLIKDAPPHPLLKPPFGIRKKEFHLYIAEMNRLDTDIVIRQIKFIIKKFRALSPYHWTVCYDVWPLTNSPSELAMFGDHYNTQKAYIFRDGNDRQYLLFCRLRVEARSCENDIVVLDGDEWVSLEEWLVRDLPVFKRDILPLPFLQDYWDNNGGAFRFEALPNEIQDTIIAGCFFQQPTCYTPKLSKWSKGLFFWEIDAALGDYKSLSRTSISIRATVLKILFDKLELHCSTIREFHSTTYRTMMFPQLIISTAERLDKPFTRKDRYKLMEKYHDDPRLYPELQHYANMLQRVQRLFLTFKPVTALIFFEFNHGGYDWGKRKKQNSVNWEVLKTMPDLKYLSFEIPRLQEFQMAPMLFDQSNPCVHTMYGWFMEAAVSRVAAHKLAAHIRWHGRFIGHVVKEQLIRLKGLEGIFRAAGSLEGSDGGVPVGGEEGEGPWAGVYPPSCQCVPRCVTIMPIAD</sequence>
<name>A0A8E2EXH9_9PEZI</name>
<reference evidence="1 2" key="1">
    <citation type="journal article" date="2016" name="Nat. Commun.">
        <title>Ectomycorrhizal ecology is imprinted in the genome of the dominant symbiotic fungus Cenococcum geophilum.</title>
        <authorList>
            <consortium name="DOE Joint Genome Institute"/>
            <person name="Peter M."/>
            <person name="Kohler A."/>
            <person name="Ohm R.A."/>
            <person name="Kuo A."/>
            <person name="Krutzmann J."/>
            <person name="Morin E."/>
            <person name="Arend M."/>
            <person name="Barry K.W."/>
            <person name="Binder M."/>
            <person name="Choi C."/>
            <person name="Clum A."/>
            <person name="Copeland A."/>
            <person name="Grisel N."/>
            <person name="Haridas S."/>
            <person name="Kipfer T."/>
            <person name="LaButti K."/>
            <person name="Lindquist E."/>
            <person name="Lipzen A."/>
            <person name="Maire R."/>
            <person name="Meier B."/>
            <person name="Mihaltcheva S."/>
            <person name="Molinier V."/>
            <person name="Murat C."/>
            <person name="Poggeler S."/>
            <person name="Quandt C.A."/>
            <person name="Sperisen C."/>
            <person name="Tritt A."/>
            <person name="Tisserant E."/>
            <person name="Crous P.W."/>
            <person name="Henrissat B."/>
            <person name="Nehls U."/>
            <person name="Egli S."/>
            <person name="Spatafora J.W."/>
            <person name="Grigoriev I.V."/>
            <person name="Martin F.M."/>
        </authorList>
    </citation>
    <scope>NUCLEOTIDE SEQUENCE [LARGE SCALE GENOMIC DNA]</scope>
    <source>
        <strain evidence="1 2">CBS 207.34</strain>
    </source>
</reference>
<accession>A0A8E2EXH9</accession>
<evidence type="ECO:0000313" key="1">
    <source>
        <dbReference type="EMBL" id="OCL06435.1"/>
    </source>
</evidence>
<dbReference type="EMBL" id="KV750071">
    <property type="protein sequence ID" value="OCL06435.1"/>
    <property type="molecule type" value="Genomic_DNA"/>
</dbReference>
<protein>
    <submittedName>
        <fullName evidence="1">Uncharacterized protein</fullName>
    </submittedName>
</protein>
<evidence type="ECO:0000313" key="2">
    <source>
        <dbReference type="Proteomes" id="UP000250140"/>
    </source>
</evidence>
<gene>
    <name evidence="1" type="ORF">AOQ84DRAFT_365803</name>
</gene>
<keyword evidence="2" id="KW-1185">Reference proteome</keyword>
<dbReference type="OrthoDB" id="3781946at2759"/>
<dbReference type="Proteomes" id="UP000250140">
    <property type="component" value="Unassembled WGS sequence"/>
</dbReference>
<proteinExistence type="predicted"/>
<organism evidence="1 2">
    <name type="scientific">Glonium stellatum</name>
    <dbReference type="NCBI Taxonomy" id="574774"/>
    <lineage>
        <taxon>Eukaryota</taxon>
        <taxon>Fungi</taxon>
        <taxon>Dikarya</taxon>
        <taxon>Ascomycota</taxon>
        <taxon>Pezizomycotina</taxon>
        <taxon>Dothideomycetes</taxon>
        <taxon>Pleosporomycetidae</taxon>
        <taxon>Gloniales</taxon>
        <taxon>Gloniaceae</taxon>
        <taxon>Glonium</taxon>
    </lineage>
</organism>
<dbReference type="AlphaFoldDB" id="A0A8E2EXH9"/>